<evidence type="ECO:0000256" key="3">
    <source>
        <dbReference type="ARBA" id="ARBA00022741"/>
    </source>
</evidence>
<dbReference type="GO" id="GO:0003724">
    <property type="term" value="F:RNA helicase activity"/>
    <property type="evidence" value="ECO:0007669"/>
    <property type="project" value="UniProtKB-EC"/>
</dbReference>
<dbReference type="Gene3D" id="1.20.120.1080">
    <property type="match status" value="1"/>
</dbReference>
<feature type="compositionally biased region" description="Gly residues" evidence="8">
    <location>
        <begin position="521"/>
        <end position="533"/>
    </location>
</feature>
<dbReference type="Pfam" id="PF00271">
    <property type="entry name" value="Helicase_C"/>
    <property type="match status" value="1"/>
</dbReference>
<evidence type="ECO:0000256" key="7">
    <source>
        <dbReference type="ARBA" id="ARBA00047984"/>
    </source>
</evidence>
<dbReference type="AlphaFoldDB" id="A0A835TI62"/>
<dbReference type="GO" id="GO:0016887">
    <property type="term" value="F:ATP hydrolysis activity"/>
    <property type="evidence" value="ECO:0007669"/>
    <property type="project" value="InterPro"/>
</dbReference>
<evidence type="ECO:0000256" key="4">
    <source>
        <dbReference type="ARBA" id="ARBA00022801"/>
    </source>
</evidence>
<dbReference type="Pfam" id="PF04408">
    <property type="entry name" value="WHD_HA2"/>
    <property type="match status" value="1"/>
</dbReference>
<gene>
    <name evidence="11" type="ORF">HXX76_004563</name>
</gene>
<feature type="compositionally biased region" description="Gly residues" evidence="8">
    <location>
        <begin position="679"/>
        <end position="705"/>
    </location>
</feature>
<dbReference type="SMART" id="SM00382">
    <property type="entry name" value="AAA"/>
    <property type="match status" value="1"/>
</dbReference>
<keyword evidence="5" id="KW-0347">Helicase</keyword>
<dbReference type="FunFam" id="3.40.50.300:FF:000578">
    <property type="entry name" value="probable ATP-dependent RNA helicase DHX35"/>
    <property type="match status" value="1"/>
</dbReference>
<feature type="compositionally biased region" description="Gly residues" evidence="8">
    <location>
        <begin position="655"/>
        <end position="667"/>
    </location>
</feature>
<dbReference type="InterPro" id="IPR049945">
    <property type="entry name" value="AAA_22"/>
</dbReference>
<comment type="caution">
    <text evidence="11">The sequence shown here is derived from an EMBL/GenBank/DDBJ whole genome shotgun (WGS) entry which is preliminary data.</text>
</comment>
<organism evidence="11 12">
    <name type="scientific">Chlamydomonas incerta</name>
    <dbReference type="NCBI Taxonomy" id="51695"/>
    <lineage>
        <taxon>Eukaryota</taxon>
        <taxon>Viridiplantae</taxon>
        <taxon>Chlorophyta</taxon>
        <taxon>core chlorophytes</taxon>
        <taxon>Chlorophyceae</taxon>
        <taxon>CS clade</taxon>
        <taxon>Chlamydomonadales</taxon>
        <taxon>Chlamydomonadaceae</taxon>
        <taxon>Chlamydomonas</taxon>
    </lineage>
</organism>
<name>A0A835TI62_CHLIN</name>
<evidence type="ECO:0000256" key="1">
    <source>
        <dbReference type="ARBA" id="ARBA00008792"/>
    </source>
</evidence>
<keyword evidence="3" id="KW-0547">Nucleotide-binding</keyword>
<dbReference type="PROSITE" id="PS51192">
    <property type="entry name" value="HELICASE_ATP_BIND_1"/>
    <property type="match status" value="1"/>
</dbReference>
<dbReference type="Pfam" id="PF21010">
    <property type="entry name" value="HA2_C"/>
    <property type="match status" value="1"/>
</dbReference>
<evidence type="ECO:0000256" key="6">
    <source>
        <dbReference type="ARBA" id="ARBA00022840"/>
    </source>
</evidence>
<feature type="compositionally biased region" description="Basic and acidic residues" evidence="8">
    <location>
        <begin position="620"/>
        <end position="638"/>
    </location>
</feature>
<evidence type="ECO:0000313" key="11">
    <source>
        <dbReference type="EMBL" id="KAG2439200.1"/>
    </source>
</evidence>
<dbReference type="SUPFAM" id="SSF52540">
    <property type="entry name" value="P-loop containing nucleoside triphosphate hydrolases"/>
    <property type="match status" value="1"/>
</dbReference>
<feature type="region of interest" description="Disordered" evidence="8">
    <location>
        <begin position="577"/>
        <end position="708"/>
    </location>
</feature>
<dbReference type="CDD" id="cd18791">
    <property type="entry name" value="SF2_C_RHA"/>
    <property type="match status" value="1"/>
</dbReference>
<dbReference type="InterPro" id="IPR048333">
    <property type="entry name" value="HA2_WH"/>
</dbReference>
<dbReference type="InterPro" id="IPR014001">
    <property type="entry name" value="Helicase_ATP-bd"/>
</dbReference>
<dbReference type="OrthoDB" id="10253254at2759"/>
<keyword evidence="6" id="KW-0067">ATP-binding</keyword>
<comment type="catalytic activity">
    <reaction evidence="7">
        <text>ATP + H2O = ADP + phosphate + H(+)</text>
        <dbReference type="Rhea" id="RHEA:13065"/>
        <dbReference type="ChEBI" id="CHEBI:15377"/>
        <dbReference type="ChEBI" id="CHEBI:15378"/>
        <dbReference type="ChEBI" id="CHEBI:30616"/>
        <dbReference type="ChEBI" id="CHEBI:43474"/>
        <dbReference type="ChEBI" id="CHEBI:456216"/>
        <dbReference type="EC" id="3.6.4.13"/>
    </reaction>
</comment>
<sequence>MTTPAELPIRQFAKDILGAVDTNDVVVVIGETGSGKTTQLSQILYEAGYAKDGIIAVTQPRRVGAVTVAKRVAEERGVQLGREVGYAVRFEDCTCASTRIKYLTDGTLLRECLEDPQLQRYSVIILDEAHERSLNTDILFGLLKRLVAQRNATVERAERDGRGGGGGGAAAVAGAVAGLSRLRLVVTSATLDGEKFSAYFGNCPVFNVPGRCYPVDIIHSREDHLSDYAAAAIDTVMQIHTSQPGGDILVFLTGQAEIDKAIRALNEAVAGLPAGSAGPLVALPLYASLPPELQVRVFRPAPEGVRRCIVATNVAETSITVEGVVYVVDSGVVKQKSYQPATGMDSLDVTPISRVQATQRAGRAGRTRPGKCFRLYTRNYYDKKMPNVTAPEIQRTSLVGAVLYLKSLALPGLDVLRFDFLDPPAQEALEDALRQLLVLDAIDGRGDVTDLGRRMSGLPLDPALARALLAARELDCVTEMVSVAAMLSSEHVFAAGQGPGDAANPAPGGGGGKDGKDGGGRRGGGGGGGGGGDSAFARAARERLRGLIGEAGGYGDHVLLLRLWEGWAAAGLQPRLGGAARAGPARDELRRATSVGSWRPSRARTAVGLDKVGGRGEGGAGDRKRGRDTSGHDDRTDRSGGAGGGDGRKSARAGEPGGPSGRSGGRGGGEDDMAVDGSSRGGGGGGGRPSTSGRDGGGGGGGGPASAGQVDALRHALTIGFANKLARRLPRHNGYKTLHAVSGQLAQLHPACCPLREDGDGLLPEFIVYHELVATSRPFLRQVCATRAEWVAEILPKIMSADVRQLSRSSAAAAAAAAARKSGGGADEEAAADAAAAAAAAQGPEVRRNSDKAVDAAKARYLARKAAAGGGAAAASGSKAPGPRR</sequence>
<keyword evidence="4" id="KW-0378">Hydrolase</keyword>
<dbReference type="InterPro" id="IPR007502">
    <property type="entry name" value="Helicase-assoc_dom"/>
</dbReference>
<dbReference type="InterPro" id="IPR001650">
    <property type="entry name" value="Helicase_C-like"/>
</dbReference>
<dbReference type="SMART" id="SM00487">
    <property type="entry name" value="DEXDc"/>
    <property type="match status" value="1"/>
</dbReference>
<dbReference type="InterPro" id="IPR027417">
    <property type="entry name" value="P-loop_NTPase"/>
</dbReference>
<evidence type="ECO:0000256" key="8">
    <source>
        <dbReference type="SAM" id="MobiDB-lite"/>
    </source>
</evidence>
<dbReference type="Proteomes" id="UP000650467">
    <property type="component" value="Unassembled WGS sequence"/>
</dbReference>
<dbReference type="SMART" id="SM00490">
    <property type="entry name" value="HELICc"/>
    <property type="match status" value="1"/>
</dbReference>
<dbReference type="EMBL" id="JAEHOC010000008">
    <property type="protein sequence ID" value="KAG2439200.1"/>
    <property type="molecule type" value="Genomic_DNA"/>
</dbReference>
<dbReference type="Pfam" id="PF13401">
    <property type="entry name" value="AAA_22"/>
    <property type="match status" value="1"/>
</dbReference>
<accession>A0A835TI62</accession>
<feature type="compositionally biased region" description="Low complexity" evidence="8">
    <location>
        <begin position="497"/>
        <end position="506"/>
    </location>
</feature>
<dbReference type="InterPro" id="IPR011709">
    <property type="entry name" value="DEAD-box_helicase_OB_fold"/>
</dbReference>
<evidence type="ECO:0000259" key="10">
    <source>
        <dbReference type="PROSITE" id="PS51194"/>
    </source>
</evidence>
<feature type="region of interest" description="Disordered" evidence="8">
    <location>
        <begin position="497"/>
        <end position="534"/>
    </location>
</feature>
<evidence type="ECO:0000256" key="5">
    <source>
        <dbReference type="ARBA" id="ARBA00022806"/>
    </source>
</evidence>
<dbReference type="InterPro" id="IPR003593">
    <property type="entry name" value="AAA+_ATPase"/>
</dbReference>
<feature type="region of interest" description="Disordered" evidence="8">
    <location>
        <begin position="824"/>
        <end position="852"/>
    </location>
</feature>
<dbReference type="PROSITE" id="PS00690">
    <property type="entry name" value="DEAH_ATP_HELICASE"/>
    <property type="match status" value="1"/>
</dbReference>
<dbReference type="Gene3D" id="3.40.50.300">
    <property type="entry name" value="P-loop containing nucleotide triphosphate hydrolases"/>
    <property type="match status" value="2"/>
</dbReference>
<dbReference type="EC" id="3.6.4.13" evidence="2"/>
<dbReference type="GO" id="GO:0003723">
    <property type="term" value="F:RNA binding"/>
    <property type="evidence" value="ECO:0007669"/>
    <property type="project" value="TreeGrafter"/>
</dbReference>
<feature type="domain" description="Helicase ATP-binding" evidence="9">
    <location>
        <begin position="17"/>
        <end position="209"/>
    </location>
</feature>
<comment type="similarity">
    <text evidence="1">Belongs to the DEAD box helicase family. DEAH subfamily.</text>
</comment>
<reference evidence="11" key="1">
    <citation type="journal article" date="2020" name="bioRxiv">
        <title>Comparative genomics of Chlamydomonas.</title>
        <authorList>
            <person name="Craig R.J."/>
            <person name="Hasan A.R."/>
            <person name="Ness R.W."/>
            <person name="Keightley P.D."/>
        </authorList>
    </citation>
    <scope>NUCLEOTIDE SEQUENCE</scope>
    <source>
        <strain evidence="11">SAG 7.73</strain>
    </source>
</reference>
<dbReference type="InterPro" id="IPR002464">
    <property type="entry name" value="DNA/RNA_helicase_DEAH_CS"/>
</dbReference>
<dbReference type="PANTHER" id="PTHR18934">
    <property type="entry name" value="ATP-DEPENDENT RNA HELICASE"/>
    <property type="match status" value="1"/>
</dbReference>
<evidence type="ECO:0000313" key="12">
    <source>
        <dbReference type="Proteomes" id="UP000650467"/>
    </source>
</evidence>
<dbReference type="PANTHER" id="PTHR18934:SF234">
    <property type="entry name" value="PRE-MRNA-SPLICING FACTOR ATP-DEPENDENT RNA HELICASE DEAH4-RELATED"/>
    <property type="match status" value="1"/>
</dbReference>
<dbReference type="GO" id="GO:0005524">
    <property type="term" value="F:ATP binding"/>
    <property type="evidence" value="ECO:0007669"/>
    <property type="project" value="UniProtKB-KW"/>
</dbReference>
<evidence type="ECO:0000256" key="2">
    <source>
        <dbReference type="ARBA" id="ARBA00012552"/>
    </source>
</evidence>
<dbReference type="FunFam" id="3.40.50.300:FF:000145">
    <property type="entry name" value="probable ATP-dependent RNA helicase DHX40"/>
    <property type="match status" value="1"/>
</dbReference>
<dbReference type="PROSITE" id="PS51194">
    <property type="entry name" value="HELICASE_CTER"/>
    <property type="match status" value="1"/>
</dbReference>
<feature type="domain" description="Helicase C-terminal" evidence="10">
    <location>
        <begin position="232"/>
        <end position="409"/>
    </location>
</feature>
<dbReference type="Pfam" id="PF07717">
    <property type="entry name" value="OB_NTP_bind"/>
    <property type="match status" value="1"/>
</dbReference>
<feature type="compositionally biased region" description="Low complexity" evidence="8">
    <location>
        <begin position="832"/>
        <end position="841"/>
    </location>
</feature>
<dbReference type="SMART" id="SM00847">
    <property type="entry name" value="HA2"/>
    <property type="match status" value="1"/>
</dbReference>
<protein>
    <recommendedName>
        <fullName evidence="2">RNA helicase</fullName>
        <ecNumber evidence="2">3.6.4.13</ecNumber>
    </recommendedName>
</protein>
<evidence type="ECO:0000259" key="9">
    <source>
        <dbReference type="PROSITE" id="PS51192"/>
    </source>
</evidence>
<keyword evidence="12" id="KW-1185">Reference proteome</keyword>
<proteinExistence type="inferred from homology"/>